<keyword evidence="1" id="KW-0378">Hydrolase</keyword>
<dbReference type="GO" id="GO:0016787">
    <property type="term" value="F:hydrolase activity"/>
    <property type="evidence" value="ECO:0007669"/>
    <property type="project" value="UniProtKB-KW"/>
</dbReference>
<accession>A0A8J3I1W7</accession>
<organism evidence="3 4">
    <name type="scientific">Ktedonospora formicarum</name>
    <dbReference type="NCBI Taxonomy" id="2778364"/>
    <lineage>
        <taxon>Bacteria</taxon>
        <taxon>Bacillati</taxon>
        <taxon>Chloroflexota</taxon>
        <taxon>Ktedonobacteria</taxon>
        <taxon>Ktedonobacterales</taxon>
        <taxon>Ktedonobacteraceae</taxon>
        <taxon>Ktedonospora</taxon>
    </lineage>
</organism>
<dbReference type="Proteomes" id="UP000612362">
    <property type="component" value="Unassembled WGS sequence"/>
</dbReference>
<evidence type="ECO:0000313" key="3">
    <source>
        <dbReference type="EMBL" id="GHO46081.1"/>
    </source>
</evidence>
<gene>
    <name evidence="3" type="ORF">KSX_42440</name>
</gene>
<reference evidence="3" key="1">
    <citation type="submission" date="2020-10" db="EMBL/GenBank/DDBJ databases">
        <title>Taxonomic study of unclassified bacteria belonging to the class Ktedonobacteria.</title>
        <authorList>
            <person name="Yabe S."/>
            <person name="Wang C.M."/>
            <person name="Zheng Y."/>
            <person name="Sakai Y."/>
            <person name="Cavaletti L."/>
            <person name="Monciardini P."/>
            <person name="Donadio S."/>
        </authorList>
    </citation>
    <scope>NUCLEOTIDE SEQUENCE</scope>
    <source>
        <strain evidence="3">SOSP1-1</strain>
    </source>
</reference>
<evidence type="ECO:0000256" key="1">
    <source>
        <dbReference type="ARBA" id="ARBA00022801"/>
    </source>
</evidence>
<evidence type="ECO:0000259" key="2">
    <source>
        <dbReference type="Pfam" id="PF03629"/>
    </source>
</evidence>
<dbReference type="PANTHER" id="PTHR31988:SF19">
    <property type="entry name" value="9-O-ACETYL-N-ACETYLNEURAMINIC ACID DEACETYLASE-RELATED"/>
    <property type="match status" value="1"/>
</dbReference>
<keyword evidence="4" id="KW-1185">Reference proteome</keyword>
<feature type="domain" description="Sialate O-acetylesterase" evidence="2">
    <location>
        <begin position="49"/>
        <end position="296"/>
    </location>
</feature>
<dbReference type="RefSeq" id="WP_220195481.1">
    <property type="nucleotide sequence ID" value="NZ_BNJF01000002.1"/>
</dbReference>
<name>A0A8J3I1W7_9CHLR</name>
<dbReference type="Pfam" id="PF03629">
    <property type="entry name" value="SASA"/>
    <property type="match status" value="1"/>
</dbReference>
<comment type="caution">
    <text evidence="3">The sequence shown here is derived from an EMBL/GenBank/DDBJ whole genome shotgun (WGS) entry which is preliminary data.</text>
</comment>
<dbReference type="AlphaFoldDB" id="A0A8J3I1W7"/>
<dbReference type="PANTHER" id="PTHR31988">
    <property type="entry name" value="ESTERASE, PUTATIVE (DUF303)-RELATED"/>
    <property type="match status" value="1"/>
</dbReference>
<protein>
    <recommendedName>
        <fullName evidence="2">Sialate O-acetylesterase domain-containing protein</fullName>
    </recommendedName>
</protein>
<evidence type="ECO:0000313" key="4">
    <source>
        <dbReference type="Proteomes" id="UP000612362"/>
    </source>
</evidence>
<proteinExistence type="predicted"/>
<dbReference type="EMBL" id="BNJF01000002">
    <property type="protein sequence ID" value="GHO46081.1"/>
    <property type="molecule type" value="Genomic_DNA"/>
</dbReference>
<dbReference type="InterPro" id="IPR036514">
    <property type="entry name" value="SGNH_hydro_sf"/>
</dbReference>
<dbReference type="Gene3D" id="3.40.50.1110">
    <property type="entry name" value="SGNH hydrolase"/>
    <property type="match status" value="1"/>
</dbReference>
<dbReference type="InterPro" id="IPR005181">
    <property type="entry name" value="SASA"/>
</dbReference>
<dbReference type="SUPFAM" id="SSF52266">
    <property type="entry name" value="SGNH hydrolase"/>
    <property type="match status" value="1"/>
</dbReference>
<sequence length="405" mass="44822">MTHTKIQDYQVLQRNADNKVCITQEDGQVVELPVGGPYTMDGAQNILVGDIWVLAGQSNMEGVGNLTDVEKPSPFVHSLQSREEWAVAEEPLHWPNESPRIIHHKLLGADAVPDPLPSHNPARKTGAGLGLAFAKERYIRTGVPIGLIPAAHGGTSLEQWDPELRELGDASLYGALLKRIESVGGKVAGVLWYQGESDTSSLENVKYYQDRMYRLLIALRRDLRQPDLPFYCVQLGCTVSFDADARNWNGIREAQRTWPLQLPHTAMVSAIDLELDDSIHIGTQGLKRLGRRLADVADSLPSPQLIGASLEAGQSRIRVSYRYVRGGLYASGRPSGFTLRDRDGRELPLIHKISLEENTAVLHLTDHPIPTDMFLWYGWGLNPYCNLTDAADAALPAFGPIQLSW</sequence>
<dbReference type="InterPro" id="IPR052940">
    <property type="entry name" value="Carb_Esterase_6"/>
</dbReference>